<dbReference type="PANTHER" id="PTHR38149:SF1">
    <property type="entry name" value="ATPASE"/>
    <property type="match status" value="1"/>
</dbReference>
<dbReference type="Proteomes" id="UP000824024">
    <property type="component" value="Unassembled WGS sequence"/>
</dbReference>
<dbReference type="AlphaFoldDB" id="A0A9D2D3T3"/>
<evidence type="ECO:0000259" key="3">
    <source>
        <dbReference type="Pfam" id="PF21117"/>
    </source>
</evidence>
<evidence type="ECO:0000313" key="5">
    <source>
        <dbReference type="Proteomes" id="UP000824024"/>
    </source>
</evidence>
<reference evidence="4" key="1">
    <citation type="journal article" date="2021" name="PeerJ">
        <title>Extensive microbial diversity within the chicken gut microbiome revealed by metagenomics and culture.</title>
        <authorList>
            <person name="Gilroy R."/>
            <person name="Ravi A."/>
            <person name="Getino M."/>
            <person name="Pursley I."/>
            <person name="Horton D.L."/>
            <person name="Alikhan N.F."/>
            <person name="Baker D."/>
            <person name="Gharbi K."/>
            <person name="Hall N."/>
            <person name="Watson M."/>
            <person name="Adriaenssens E.M."/>
            <person name="Foster-Nyarko E."/>
            <person name="Jarju S."/>
            <person name="Secka A."/>
            <person name="Antonio M."/>
            <person name="Oren A."/>
            <person name="Chaudhuri R.R."/>
            <person name="La Ragione R."/>
            <person name="Hildebrand F."/>
            <person name="Pallen M.J."/>
        </authorList>
    </citation>
    <scope>NUCLEOTIDE SEQUENCE</scope>
    <source>
        <strain evidence="4">CHK192-9172</strain>
    </source>
</reference>
<dbReference type="Pfam" id="PF20446">
    <property type="entry name" value="ABC_N"/>
    <property type="match status" value="1"/>
</dbReference>
<feature type="domain" description="ATPase of the ABC class N-terminal" evidence="2">
    <location>
        <begin position="5"/>
        <end position="164"/>
    </location>
</feature>
<comment type="caution">
    <text evidence="4">The sequence shown here is derived from an EMBL/GenBank/DDBJ whole genome shotgun (WGS) entry which is preliminary data.</text>
</comment>
<dbReference type="InterPro" id="IPR027417">
    <property type="entry name" value="P-loop_NTPase"/>
</dbReference>
<dbReference type="SUPFAM" id="SSF52540">
    <property type="entry name" value="P-loop containing nucleoside triphosphate hydrolases"/>
    <property type="match status" value="1"/>
</dbReference>
<dbReference type="Pfam" id="PF21117">
    <property type="entry name" value="MRB1590_C"/>
    <property type="match status" value="1"/>
</dbReference>
<dbReference type="InterPro" id="IPR046833">
    <property type="entry name" value="ABC_N"/>
</dbReference>
<protein>
    <submittedName>
        <fullName evidence="4">ABC-ATPase domain-containing protein</fullName>
    </submittedName>
</protein>
<accession>A0A9D2D3T3</accession>
<dbReference type="PANTHER" id="PTHR38149">
    <property type="entry name" value="ATPASE"/>
    <property type="match status" value="1"/>
</dbReference>
<gene>
    <name evidence="4" type="ORF">IAA08_08330</name>
</gene>
<name>A0A9D2D3T3_9FIRM</name>
<dbReference type="InterPro" id="IPR049069">
    <property type="entry name" value="MRB1590-like_C"/>
</dbReference>
<dbReference type="InterPro" id="IPR046834">
    <property type="entry name" value="ABC_ATPase_C"/>
</dbReference>
<dbReference type="EMBL" id="DXCH01000228">
    <property type="protein sequence ID" value="HIZ07926.1"/>
    <property type="molecule type" value="Genomic_DNA"/>
</dbReference>
<evidence type="ECO:0000313" key="4">
    <source>
        <dbReference type="EMBL" id="HIZ07926.1"/>
    </source>
</evidence>
<proteinExistence type="predicted"/>
<evidence type="ECO:0000259" key="2">
    <source>
        <dbReference type="Pfam" id="PF20446"/>
    </source>
</evidence>
<feature type="domain" description="ATPase of the ABC class C-terminal" evidence="1">
    <location>
        <begin position="173"/>
        <end position="438"/>
    </location>
</feature>
<dbReference type="InterPro" id="IPR019195">
    <property type="entry name" value="ABC_ATPase_put"/>
</dbReference>
<reference evidence="4" key="2">
    <citation type="submission" date="2021-04" db="EMBL/GenBank/DDBJ databases">
        <authorList>
            <person name="Gilroy R."/>
        </authorList>
    </citation>
    <scope>NUCLEOTIDE SEQUENCE</scope>
    <source>
        <strain evidence="4">CHK192-9172</strain>
    </source>
</reference>
<organism evidence="4 5">
    <name type="scientific">Candidatus Eubacterium avistercoris</name>
    <dbReference type="NCBI Taxonomy" id="2838567"/>
    <lineage>
        <taxon>Bacteria</taxon>
        <taxon>Bacillati</taxon>
        <taxon>Bacillota</taxon>
        <taxon>Clostridia</taxon>
        <taxon>Eubacteriales</taxon>
        <taxon>Eubacteriaceae</taxon>
        <taxon>Eubacterium</taxon>
    </lineage>
</organism>
<sequence>MLKQSDLIEKLHQVHKKSYPAYKSLRGQYDWGRYVLSIDHVQGDPFASPSGISIHVPLKEAGFLPLYYKEEISRIALEDTLLRRFSEELEKISFKAKGSGKSGLVSTTRCGQEILSRTGMRITEKDLIARCEVGFPARGRTIDAIELEKILIRLLPEAVKKSLYAASWRPEVLRDVYELSQDQQYIRKELEQRNLAAFVADGSVLPRESGVSQKPLKGAVAFASPQSCRVEMDLPFHGRLSGMGIPRGITLIAGGGYHGKSTLLQALERGVYDHIRGDGREYVITDETAVKLRAEDGRSVRNLDLSLFIHDLPNGKDTHCFSTEDASGSTSQAAGVMEGIEAGSRVFLIDEDTSATNFLVRDEFMQKIVHPDKEPITPFLARARDLYEKAGISTIIVAGSSGAFFHIADMVIQMDSYRPVDVTDKVKSLLDQYPIPKLEVPEFALPKEPRRIEWKSIRGKGRDGRIKVKIHGSDGFSIGMENVDLRYVEQLVDTEQTAALAGMLKMLVQTGGKHTIAEMAEAVWQQMRKKGLESFQDGTAHLGYARPRKQEICLMLDRYRG</sequence>
<feature type="domain" description="MRB1590-like C-terminal" evidence="3">
    <location>
        <begin position="467"/>
        <end position="560"/>
    </location>
</feature>
<evidence type="ECO:0000259" key="1">
    <source>
        <dbReference type="Pfam" id="PF09818"/>
    </source>
</evidence>
<dbReference type="Pfam" id="PF09818">
    <property type="entry name" value="ABC_ATPase"/>
    <property type="match status" value="1"/>
</dbReference>